<dbReference type="Pfam" id="PF01476">
    <property type="entry name" value="LysM"/>
    <property type="match status" value="1"/>
</dbReference>
<dbReference type="InterPro" id="IPR038765">
    <property type="entry name" value="Papain-like_cys_pep_sf"/>
</dbReference>
<reference evidence="9 10" key="1">
    <citation type="submission" date="2019-08" db="EMBL/GenBank/DDBJ databases">
        <title>Genone of Arthrobacter echini P9.</title>
        <authorList>
            <person name="Bowman J.P."/>
        </authorList>
    </citation>
    <scope>NUCLEOTIDE SEQUENCE [LARGE SCALE GENOMIC DNA]</scope>
    <source>
        <strain evidence="9 10">P9</strain>
    </source>
</reference>
<dbReference type="EMBL" id="VSLD01000005">
    <property type="protein sequence ID" value="TYC98448.1"/>
    <property type="molecule type" value="Genomic_DNA"/>
</dbReference>
<dbReference type="SUPFAM" id="SSF54001">
    <property type="entry name" value="Cysteine proteinases"/>
    <property type="match status" value="1"/>
</dbReference>
<evidence type="ECO:0000259" key="7">
    <source>
        <dbReference type="PROSITE" id="PS51782"/>
    </source>
</evidence>
<gene>
    <name evidence="9" type="ORF">FQ377_11195</name>
</gene>
<evidence type="ECO:0000313" key="9">
    <source>
        <dbReference type="EMBL" id="TYC98448.1"/>
    </source>
</evidence>
<organism evidence="9 10">
    <name type="scientific">Arthrobacter echini</name>
    <dbReference type="NCBI Taxonomy" id="1529066"/>
    <lineage>
        <taxon>Bacteria</taxon>
        <taxon>Bacillati</taxon>
        <taxon>Actinomycetota</taxon>
        <taxon>Actinomycetes</taxon>
        <taxon>Micrococcales</taxon>
        <taxon>Micrococcaceae</taxon>
        <taxon>Arthrobacter</taxon>
    </lineage>
</organism>
<dbReference type="PROSITE" id="PS51782">
    <property type="entry name" value="LYSM"/>
    <property type="match status" value="1"/>
</dbReference>
<evidence type="ECO:0000256" key="4">
    <source>
        <dbReference type="ARBA" id="ARBA00022737"/>
    </source>
</evidence>
<name>A0A5D0XQ00_9MICC</name>
<keyword evidence="5" id="KW-0378">Hydrolase</keyword>
<dbReference type="CDD" id="cd00118">
    <property type="entry name" value="LysM"/>
    <property type="match status" value="1"/>
</dbReference>
<evidence type="ECO:0000256" key="2">
    <source>
        <dbReference type="ARBA" id="ARBA00022670"/>
    </source>
</evidence>
<dbReference type="GO" id="GO:0008234">
    <property type="term" value="F:cysteine-type peptidase activity"/>
    <property type="evidence" value="ECO:0007669"/>
    <property type="project" value="UniProtKB-KW"/>
</dbReference>
<evidence type="ECO:0000259" key="8">
    <source>
        <dbReference type="PROSITE" id="PS51935"/>
    </source>
</evidence>
<dbReference type="InterPro" id="IPR018392">
    <property type="entry name" value="LysM"/>
</dbReference>
<feature type="domain" description="NlpC/P60" evidence="8">
    <location>
        <begin position="217"/>
        <end position="335"/>
    </location>
</feature>
<evidence type="ECO:0000256" key="5">
    <source>
        <dbReference type="ARBA" id="ARBA00022801"/>
    </source>
</evidence>
<dbReference type="SMART" id="SM00257">
    <property type="entry name" value="LysM"/>
    <property type="match status" value="1"/>
</dbReference>
<evidence type="ECO:0000256" key="6">
    <source>
        <dbReference type="ARBA" id="ARBA00022807"/>
    </source>
</evidence>
<keyword evidence="10" id="KW-1185">Reference proteome</keyword>
<evidence type="ECO:0000256" key="1">
    <source>
        <dbReference type="ARBA" id="ARBA00007074"/>
    </source>
</evidence>
<dbReference type="RefSeq" id="WP_148601344.1">
    <property type="nucleotide sequence ID" value="NZ_VSLD01000005.1"/>
</dbReference>
<dbReference type="SUPFAM" id="SSF54106">
    <property type="entry name" value="LysM domain"/>
    <property type="match status" value="1"/>
</dbReference>
<comment type="caution">
    <text evidence="9">The sequence shown here is derived from an EMBL/GenBank/DDBJ whole genome shotgun (WGS) entry which is preliminary data.</text>
</comment>
<dbReference type="OrthoDB" id="5177647at2"/>
<evidence type="ECO:0000256" key="3">
    <source>
        <dbReference type="ARBA" id="ARBA00022729"/>
    </source>
</evidence>
<dbReference type="Gene3D" id="3.90.1720.10">
    <property type="entry name" value="endopeptidase domain like (from Nostoc punctiforme)"/>
    <property type="match status" value="1"/>
</dbReference>
<sequence length="335" mass="32392">MSRNTPPARHRAAVDGNIALQGLSRAARAHATTVGRPVAIVAVTSGLALSAMGTAQAGTYTEQGTTSASAVVAAPAAAGTHTVVAGDTLGAISARYAVDLTAVLAVNGLSLNSVIMPGQSIVLPSAGAVAAPVRTVSVPVAVAPAAQQAAVVAPVAQQVAAIAPAVEQAAVVAPVAQQVAVSTPAAYAAPAAASYAAPAAAASDYQLSSTGINSRTAPKATPVVSAPAAGNLGGIILGSAQAQLAAGAVQDCTVLAEVALRAAGIPVGDLGPLQFLNYGTPVSSPAPGDLVVTGGHVAIYAGGGQVISSGMNGRNLTMQHPLSDLPGAQFVRVAR</sequence>
<keyword evidence="2" id="KW-0645">Protease</keyword>
<keyword evidence="4" id="KW-0677">Repeat</keyword>
<dbReference type="InterPro" id="IPR036779">
    <property type="entry name" value="LysM_dom_sf"/>
</dbReference>
<accession>A0A5D0XQ00</accession>
<protein>
    <submittedName>
        <fullName evidence="9">LysM peptidoglycan-binding domain-containing protein</fullName>
    </submittedName>
</protein>
<keyword evidence="6" id="KW-0788">Thiol protease</keyword>
<feature type="domain" description="LysM" evidence="7">
    <location>
        <begin position="79"/>
        <end position="123"/>
    </location>
</feature>
<proteinExistence type="inferred from homology"/>
<comment type="similarity">
    <text evidence="1">Belongs to the peptidase C40 family.</text>
</comment>
<dbReference type="Gene3D" id="3.10.350.10">
    <property type="entry name" value="LysM domain"/>
    <property type="match status" value="1"/>
</dbReference>
<dbReference type="GO" id="GO:0006508">
    <property type="term" value="P:proteolysis"/>
    <property type="evidence" value="ECO:0007669"/>
    <property type="project" value="UniProtKB-KW"/>
</dbReference>
<evidence type="ECO:0000313" key="10">
    <source>
        <dbReference type="Proteomes" id="UP000323410"/>
    </source>
</evidence>
<dbReference type="PROSITE" id="PS51935">
    <property type="entry name" value="NLPC_P60"/>
    <property type="match status" value="1"/>
</dbReference>
<dbReference type="Proteomes" id="UP000323410">
    <property type="component" value="Unassembled WGS sequence"/>
</dbReference>
<dbReference type="InterPro" id="IPR000064">
    <property type="entry name" value="NLP_P60_dom"/>
</dbReference>
<dbReference type="AlphaFoldDB" id="A0A5D0XQ00"/>
<keyword evidence="3" id="KW-0732">Signal</keyword>